<name>A0ABY7G039_MYAAR</name>
<dbReference type="PANTHER" id="PTHR22904:SF523">
    <property type="entry name" value="STRESS-INDUCED-PHOSPHOPROTEIN 1"/>
    <property type="match status" value="1"/>
</dbReference>
<evidence type="ECO:0000313" key="4">
    <source>
        <dbReference type="Proteomes" id="UP001164746"/>
    </source>
</evidence>
<dbReference type="InterPro" id="IPR011990">
    <property type="entry name" value="TPR-like_helical_dom_sf"/>
</dbReference>
<keyword evidence="2" id="KW-0802">TPR repeat</keyword>
<protein>
    <submittedName>
        <fullName evidence="3">Uncharacterized protein</fullName>
    </submittedName>
</protein>
<evidence type="ECO:0000313" key="3">
    <source>
        <dbReference type="EMBL" id="WAR27585.1"/>
    </source>
</evidence>
<organism evidence="3 4">
    <name type="scientific">Mya arenaria</name>
    <name type="common">Soft-shell clam</name>
    <dbReference type="NCBI Taxonomy" id="6604"/>
    <lineage>
        <taxon>Eukaryota</taxon>
        <taxon>Metazoa</taxon>
        <taxon>Spiralia</taxon>
        <taxon>Lophotrochozoa</taxon>
        <taxon>Mollusca</taxon>
        <taxon>Bivalvia</taxon>
        <taxon>Autobranchia</taxon>
        <taxon>Heteroconchia</taxon>
        <taxon>Euheterodonta</taxon>
        <taxon>Imparidentia</taxon>
        <taxon>Neoheterodontei</taxon>
        <taxon>Myida</taxon>
        <taxon>Myoidea</taxon>
        <taxon>Myidae</taxon>
        <taxon>Mya</taxon>
    </lineage>
</organism>
<evidence type="ECO:0000256" key="2">
    <source>
        <dbReference type="ARBA" id="ARBA00022803"/>
    </source>
</evidence>
<dbReference type="EMBL" id="CP111026">
    <property type="protein sequence ID" value="WAR27585.1"/>
    <property type="molecule type" value="Genomic_DNA"/>
</dbReference>
<gene>
    <name evidence="3" type="ORF">MAR_013289</name>
</gene>
<dbReference type="SUPFAM" id="SSF48452">
    <property type="entry name" value="TPR-like"/>
    <property type="match status" value="1"/>
</dbReference>
<accession>A0ABY7G039</accession>
<evidence type="ECO:0000256" key="1">
    <source>
        <dbReference type="ARBA" id="ARBA00022737"/>
    </source>
</evidence>
<keyword evidence="1" id="KW-0677">Repeat</keyword>
<dbReference type="Gene3D" id="1.25.40.10">
    <property type="entry name" value="Tetratricopeptide repeat domain"/>
    <property type="match status" value="1"/>
</dbReference>
<dbReference type="PANTHER" id="PTHR22904">
    <property type="entry name" value="TPR REPEAT CONTAINING PROTEIN"/>
    <property type="match status" value="1"/>
</dbReference>
<dbReference type="Proteomes" id="UP001164746">
    <property type="component" value="Chromosome 15"/>
</dbReference>
<keyword evidence="4" id="KW-1185">Reference proteome</keyword>
<sequence length="217" mass="24750">MSYLGWRSRRGKVKSYNNTAELCFNLGLCYPPDACQINGFIQAYKASAKINLKVGYFKEATNCYTKALQGYELCHNDPTVAIKRHKLLCKRSSAYLGMKKFKESRRDAAQAVDLCPSDIKGYWRYSEAVKGGYHGVQLAMPYLTEGLRRALDVNTVKQNDVVKFITEICALIPEAPRTEKMRRILYDMCIPDEKDVQIWYKVIANLAAGRHWKGLGM</sequence>
<feature type="non-terminal residue" evidence="3">
    <location>
        <position position="217"/>
    </location>
</feature>
<reference evidence="3" key="1">
    <citation type="submission" date="2022-11" db="EMBL/GenBank/DDBJ databases">
        <title>Centuries of genome instability and evolution in soft-shell clam transmissible cancer (bioRxiv).</title>
        <authorList>
            <person name="Hart S.F.M."/>
            <person name="Yonemitsu M.A."/>
            <person name="Giersch R.M."/>
            <person name="Beal B.F."/>
            <person name="Arriagada G."/>
            <person name="Davis B.W."/>
            <person name="Ostrander E.A."/>
            <person name="Goff S.P."/>
            <person name="Metzger M.J."/>
        </authorList>
    </citation>
    <scope>NUCLEOTIDE SEQUENCE</scope>
    <source>
        <strain evidence="3">MELC-2E11</strain>
        <tissue evidence="3">Siphon/mantle</tissue>
    </source>
</reference>
<proteinExistence type="predicted"/>